<gene>
    <name evidence="1" type="ORF">NLG97_g1626</name>
</gene>
<reference evidence="1" key="1">
    <citation type="submission" date="2022-07" db="EMBL/GenBank/DDBJ databases">
        <title>Genome Sequence of Lecanicillium saksenae.</title>
        <authorList>
            <person name="Buettner E."/>
        </authorList>
    </citation>
    <scope>NUCLEOTIDE SEQUENCE</scope>
    <source>
        <strain evidence="1">VT-O1</strain>
    </source>
</reference>
<name>A0ACC1R387_9HYPO</name>
<dbReference type="EMBL" id="JANAKD010000089">
    <property type="protein sequence ID" value="KAJ3497794.1"/>
    <property type="molecule type" value="Genomic_DNA"/>
</dbReference>
<dbReference type="Proteomes" id="UP001148737">
    <property type="component" value="Unassembled WGS sequence"/>
</dbReference>
<accession>A0ACC1R387</accession>
<sequence length="422" mass="47423">MGQQVSATTSCVQMGGPYPSPVSNCLPLDLQNRFKEISKAIIGEEVTQVVIKVAERGPPSPKKYPHDTTKDTFTYNYMSPSWWTSGFFPGSLWLLYERSLKVHGSVPSQKIVDLALQWQKGLESQQHNTGTHDLGFMMLPAFYKDFKLRGSNNSREIIATSAQSLSSRWSETVQCLRSWDSMSTPKHDWNDKNANFLVIIDNMMNLELLYRGAEITGNKEFARRATQHAKTTLKHHIRPDDSTYHLVDYDPKTGDVIGRFTVQGYADNSTWARGQSWGLYAYTMAYRMTNDPAFLDAANRLGTYFTKRVEETAGGTGMVLWDFDAPQTQPPIRDMSAAMVACSGLLELYSLTNDKQFMPAVATILEYATEHARAPKGSDTILRGATVNNNPDVTNRNFETGLVYADYYLLEVGNRLIELGLN</sequence>
<evidence type="ECO:0000313" key="1">
    <source>
        <dbReference type="EMBL" id="KAJ3497794.1"/>
    </source>
</evidence>
<comment type="caution">
    <text evidence="1">The sequence shown here is derived from an EMBL/GenBank/DDBJ whole genome shotgun (WGS) entry which is preliminary data.</text>
</comment>
<protein>
    <submittedName>
        <fullName evidence="1">Uncharacterized protein</fullName>
    </submittedName>
</protein>
<organism evidence="1 2">
    <name type="scientific">Lecanicillium saksenae</name>
    <dbReference type="NCBI Taxonomy" id="468837"/>
    <lineage>
        <taxon>Eukaryota</taxon>
        <taxon>Fungi</taxon>
        <taxon>Dikarya</taxon>
        <taxon>Ascomycota</taxon>
        <taxon>Pezizomycotina</taxon>
        <taxon>Sordariomycetes</taxon>
        <taxon>Hypocreomycetidae</taxon>
        <taxon>Hypocreales</taxon>
        <taxon>Cordycipitaceae</taxon>
        <taxon>Lecanicillium</taxon>
    </lineage>
</organism>
<proteinExistence type="predicted"/>
<keyword evidence="2" id="KW-1185">Reference proteome</keyword>
<evidence type="ECO:0000313" key="2">
    <source>
        <dbReference type="Proteomes" id="UP001148737"/>
    </source>
</evidence>